<feature type="domain" description="AB hydrolase-1" evidence="1">
    <location>
        <begin position="38"/>
        <end position="308"/>
    </location>
</feature>
<protein>
    <submittedName>
        <fullName evidence="2">Alpha/beta-hydrolase</fullName>
    </submittedName>
</protein>
<reference evidence="2" key="1">
    <citation type="journal article" date="2020" name="Stud. Mycol.">
        <title>101 Dothideomycetes genomes: a test case for predicting lifestyles and emergence of pathogens.</title>
        <authorList>
            <person name="Haridas S."/>
            <person name="Albert R."/>
            <person name="Binder M."/>
            <person name="Bloem J."/>
            <person name="Labutti K."/>
            <person name="Salamov A."/>
            <person name="Andreopoulos B."/>
            <person name="Baker S."/>
            <person name="Barry K."/>
            <person name="Bills G."/>
            <person name="Bluhm B."/>
            <person name="Cannon C."/>
            <person name="Castanera R."/>
            <person name="Culley D."/>
            <person name="Daum C."/>
            <person name="Ezra D."/>
            <person name="Gonzalez J."/>
            <person name="Henrissat B."/>
            <person name="Kuo A."/>
            <person name="Liang C."/>
            <person name="Lipzen A."/>
            <person name="Lutzoni F."/>
            <person name="Magnuson J."/>
            <person name="Mondo S."/>
            <person name="Nolan M."/>
            <person name="Ohm R."/>
            <person name="Pangilinan J."/>
            <person name="Park H.-J."/>
            <person name="Ramirez L."/>
            <person name="Alfaro M."/>
            <person name="Sun H."/>
            <person name="Tritt A."/>
            <person name="Yoshinaga Y."/>
            <person name="Zwiers L.-H."/>
            <person name="Turgeon B."/>
            <person name="Goodwin S."/>
            <person name="Spatafora J."/>
            <person name="Crous P."/>
            <person name="Grigoriev I."/>
        </authorList>
    </citation>
    <scope>NUCLEOTIDE SEQUENCE</scope>
    <source>
        <strain evidence="2">CBS 121739</strain>
    </source>
</reference>
<gene>
    <name evidence="2" type="ORF">EJ05DRAFT_477677</name>
</gene>
<proteinExistence type="predicted"/>
<dbReference type="GO" id="GO:0047372">
    <property type="term" value="F:monoacylglycerol lipase activity"/>
    <property type="evidence" value="ECO:0007669"/>
    <property type="project" value="TreeGrafter"/>
</dbReference>
<dbReference type="SUPFAM" id="SSF53474">
    <property type="entry name" value="alpha/beta-Hydrolases"/>
    <property type="match status" value="1"/>
</dbReference>
<name>A0A6A6W3K4_9PEZI</name>
<sequence>MPPHLISSSSFTLPTATHSLSFTLHTPLTPPTPTAPLIIIFPGYGDVAYSWHRVVSLLALRFSVLTYDRSGLGASLRGPNRALAAVAASELCQALSNRSAPPVPLPSPPYVLLAHSYGALVAREFLALDSPLGRAGECVKGMVLVDPASEKQHEYFDFELVDRIGEGVSLARATGLRAKSRFTDEEWRTRVRLMTGGLPAAKEEGANFVEHCRSVRALRQIERRALGKRPLSVVLARSRLDYEAVLTAGVARGNGTVEEREKMRSLLGVWDAETRRLAAEQLGMSENAKLVEVECGHNVHLLRPDVVAGEVEWVMTQLEGKIKEKI</sequence>
<evidence type="ECO:0000259" key="1">
    <source>
        <dbReference type="Pfam" id="PF12697"/>
    </source>
</evidence>
<dbReference type="EMBL" id="ML996575">
    <property type="protein sequence ID" value="KAF2756556.1"/>
    <property type="molecule type" value="Genomic_DNA"/>
</dbReference>
<dbReference type="GO" id="GO:0046464">
    <property type="term" value="P:acylglycerol catabolic process"/>
    <property type="evidence" value="ECO:0007669"/>
    <property type="project" value="TreeGrafter"/>
</dbReference>
<dbReference type="Pfam" id="PF12697">
    <property type="entry name" value="Abhydrolase_6"/>
    <property type="match status" value="1"/>
</dbReference>
<dbReference type="Proteomes" id="UP000799437">
    <property type="component" value="Unassembled WGS sequence"/>
</dbReference>
<dbReference type="AlphaFoldDB" id="A0A6A6W3K4"/>
<dbReference type="GO" id="GO:0016020">
    <property type="term" value="C:membrane"/>
    <property type="evidence" value="ECO:0007669"/>
    <property type="project" value="TreeGrafter"/>
</dbReference>
<organism evidence="2 3">
    <name type="scientific">Pseudovirgaria hyperparasitica</name>
    <dbReference type="NCBI Taxonomy" id="470096"/>
    <lineage>
        <taxon>Eukaryota</taxon>
        <taxon>Fungi</taxon>
        <taxon>Dikarya</taxon>
        <taxon>Ascomycota</taxon>
        <taxon>Pezizomycotina</taxon>
        <taxon>Dothideomycetes</taxon>
        <taxon>Dothideomycetes incertae sedis</taxon>
        <taxon>Acrospermales</taxon>
        <taxon>Acrospermaceae</taxon>
        <taxon>Pseudovirgaria</taxon>
    </lineage>
</organism>
<dbReference type="PANTHER" id="PTHR43798">
    <property type="entry name" value="MONOACYLGLYCEROL LIPASE"/>
    <property type="match status" value="1"/>
</dbReference>
<accession>A0A6A6W3K4</accession>
<evidence type="ECO:0000313" key="3">
    <source>
        <dbReference type="Proteomes" id="UP000799437"/>
    </source>
</evidence>
<dbReference type="RefSeq" id="XP_033599007.1">
    <property type="nucleotide sequence ID" value="XM_033744289.1"/>
</dbReference>
<dbReference type="PANTHER" id="PTHR43798:SF5">
    <property type="entry name" value="MONOACYLGLYCEROL LIPASE ABHD6"/>
    <property type="match status" value="1"/>
</dbReference>
<dbReference type="OrthoDB" id="294702at2759"/>
<dbReference type="InterPro" id="IPR029058">
    <property type="entry name" value="AB_hydrolase_fold"/>
</dbReference>
<keyword evidence="3" id="KW-1185">Reference proteome</keyword>
<keyword evidence="2" id="KW-0378">Hydrolase</keyword>
<dbReference type="GeneID" id="54485343"/>
<dbReference type="InterPro" id="IPR050266">
    <property type="entry name" value="AB_hydrolase_sf"/>
</dbReference>
<evidence type="ECO:0000313" key="2">
    <source>
        <dbReference type="EMBL" id="KAF2756556.1"/>
    </source>
</evidence>
<dbReference type="Gene3D" id="3.40.50.1820">
    <property type="entry name" value="alpha/beta hydrolase"/>
    <property type="match status" value="1"/>
</dbReference>
<dbReference type="InterPro" id="IPR000073">
    <property type="entry name" value="AB_hydrolase_1"/>
</dbReference>